<dbReference type="InterPro" id="IPR051048">
    <property type="entry name" value="Peptidase_S8/S53_subtilisin"/>
</dbReference>
<evidence type="ECO:0000256" key="6">
    <source>
        <dbReference type="RuleBase" id="RU003355"/>
    </source>
</evidence>
<organism evidence="8 9">
    <name type="scientific">Paenibacillus phyllosphaerae</name>
    <dbReference type="NCBI Taxonomy" id="274593"/>
    <lineage>
        <taxon>Bacteria</taxon>
        <taxon>Bacillati</taxon>
        <taxon>Bacillota</taxon>
        <taxon>Bacilli</taxon>
        <taxon>Bacillales</taxon>
        <taxon>Paenibacillaceae</taxon>
        <taxon>Paenibacillus</taxon>
    </lineage>
</organism>
<dbReference type="InterPro" id="IPR023827">
    <property type="entry name" value="Peptidase_S8_Asp-AS"/>
</dbReference>
<name>A0A7W5AYA8_9BACL</name>
<evidence type="ECO:0000256" key="3">
    <source>
        <dbReference type="ARBA" id="ARBA00022801"/>
    </source>
</evidence>
<dbReference type="InterPro" id="IPR022398">
    <property type="entry name" value="Peptidase_S8_His-AS"/>
</dbReference>
<keyword evidence="9" id="KW-1185">Reference proteome</keyword>
<dbReference type="InterPro" id="IPR036852">
    <property type="entry name" value="Peptidase_S8/S53_dom_sf"/>
</dbReference>
<protein>
    <submittedName>
        <fullName evidence="8">Subtilisin family serine protease</fullName>
    </submittedName>
</protein>
<dbReference type="AlphaFoldDB" id="A0A7W5AYA8"/>
<evidence type="ECO:0000256" key="4">
    <source>
        <dbReference type="ARBA" id="ARBA00022825"/>
    </source>
</evidence>
<dbReference type="Proteomes" id="UP000570361">
    <property type="component" value="Unassembled WGS sequence"/>
</dbReference>
<proteinExistence type="inferred from homology"/>
<dbReference type="Pfam" id="PF00082">
    <property type="entry name" value="Peptidase_S8"/>
    <property type="match status" value="1"/>
</dbReference>
<comment type="similarity">
    <text evidence="1 5 6">Belongs to the peptidase S8 family.</text>
</comment>
<dbReference type="RefSeq" id="WP_183600450.1">
    <property type="nucleotide sequence ID" value="NZ_JACHXK010000005.1"/>
</dbReference>
<reference evidence="8 9" key="1">
    <citation type="submission" date="2020-08" db="EMBL/GenBank/DDBJ databases">
        <title>Genomic Encyclopedia of Type Strains, Phase III (KMG-III): the genomes of soil and plant-associated and newly described type strains.</title>
        <authorList>
            <person name="Whitman W."/>
        </authorList>
    </citation>
    <scope>NUCLEOTIDE SEQUENCE [LARGE SCALE GENOMIC DNA]</scope>
    <source>
        <strain evidence="8 9">CECT 5862</strain>
    </source>
</reference>
<evidence type="ECO:0000256" key="2">
    <source>
        <dbReference type="ARBA" id="ARBA00022670"/>
    </source>
</evidence>
<dbReference type="Gene3D" id="3.40.50.200">
    <property type="entry name" value="Peptidase S8/S53 domain"/>
    <property type="match status" value="1"/>
</dbReference>
<evidence type="ECO:0000256" key="1">
    <source>
        <dbReference type="ARBA" id="ARBA00011073"/>
    </source>
</evidence>
<dbReference type="PROSITE" id="PS00137">
    <property type="entry name" value="SUBTILASE_HIS"/>
    <property type="match status" value="1"/>
</dbReference>
<keyword evidence="2 5" id="KW-0645">Protease</keyword>
<feature type="domain" description="Peptidase S8/S53" evidence="7">
    <location>
        <begin position="169"/>
        <end position="416"/>
    </location>
</feature>
<dbReference type="InterPro" id="IPR023828">
    <property type="entry name" value="Peptidase_S8_Ser-AS"/>
</dbReference>
<dbReference type="InterPro" id="IPR015500">
    <property type="entry name" value="Peptidase_S8_subtilisin-rel"/>
</dbReference>
<feature type="active site" description="Charge relay system" evidence="5">
    <location>
        <position position="209"/>
    </location>
</feature>
<dbReference type="PROSITE" id="PS51892">
    <property type="entry name" value="SUBTILASE"/>
    <property type="match status" value="1"/>
</dbReference>
<feature type="active site" description="Charge relay system" evidence="5">
    <location>
        <position position="176"/>
    </location>
</feature>
<accession>A0A7W5AYA8</accession>
<dbReference type="Gene3D" id="2.60.120.380">
    <property type="match status" value="3"/>
</dbReference>
<dbReference type="PROSITE" id="PS00136">
    <property type="entry name" value="SUBTILASE_ASP"/>
    <property type="match status" value="1"/>
</dbReference>
<gene>
    <name evidence="8" type="ORF">FHS18_002603</name>
</gene>
<dbReference type="SUPFAM" id="SSF89260">
    <property type="entry name" value="Collagen-binding domain"/>
    <property type="match status" value="2"/>
</dbReference>
<dbReference type="InterPro" id="IPR000209">
    <property type="entry name" value="Peptidase_S8/S53_dom"/>
</dbReference>
<sequence>MMKHMGTNQTDQTNHRRAANRRAALYRAARLLLSAALAALLLLGGADPAGYAPAGDRAARAAEEPSTWLLKWRDGAQASPLPATRTLHRQTHPAVVDTVRPADPGADTAEWLARLSAIPGVEYVQPNQAVGLLAAAGSASGSGKVGAKQRYLEQIGAPEAWKIARDQTKLIIALIDTGVDLDHPDLKGSLVKGINLIDEAKPPEDDNGHGTNVAGILAGHGSPERGNVTGIIRSARIMPIKALDKQGYGDEERLGKAIMYAVSHGARIVVLSVGLYRYSPYLADIAVYAEKMGVLLVAASGNDGLALGSLAEVKYPAAFPTVLAVGGATASSKPEPRSNPGPEVDVVAPWRVFTTARGGGYEEEQGTSMAAPQAAAAAALIWAVHPTLAPYQVRELLRQSAQDIGTAGVDDATGYGLLRIDRSLKQPLKPDAYEPNNTRAQSRRFPLGSAIAGELAGGADRDWFKISVPYDGELTLTFQSKAKGSAMPQVQLVQYSSALARSTKGTKLGNQTVTWKVKKGINYIEVGFYNSQVELDLPYLLTTGFRHTADAYEVNDKPYQAYTLASRTQTITGNFHAAGDRDWFILHVETGGVLSLTLSTDSVRIDPALGIGRRGEILREIDIGGEGEAEVVQQMVVTPGSYYIRVHDAMSAQASPTAAQYVLKMEYRQKYKDPNEPNNKSYEATVIKPGLSYTGVIGASGDNDWYQLRLTAESLVNLTLAQIPQGVQMKLELVDRRQEPILALQSRSGQMSVQGEQVLEAGIYYVRITASAPFDRQYYLFTLKTEPVEVDTSMERSDGSLEVSES</sequence>
<evidence type="ECO:0000256" key="5">
    <source>
        <dbReference type="PROSITE-ProRule" id="PRU01240"/>
    </source>
</evidence>
<dbReference type="EMBL" id="JACHXK010000005">
    <property type="protein sequence ID" value="MBB3110536.1"/>
    <property type="molecule type" value="Genomic_DNA"/>
</dbReference>
<evidence type="ECO:0000313" key="8">
    <source>
        <dbReference type="EMBL" id="MBB3110536.1"/>
    </source>
</evidence>
<dbReference type="PANTHER" id="PTHR43399:SF4">
    <property type="entry name" value="CELL WALL-ASSOCIATED PROTEASE"/>
    <property type="match status" value="1"/>
</dbReference>
<dbReference type="PROSITE" id="PS00138">
    <property type="entry name" value="SUBTILASE_SER"/>
    <property type="match status" value="1"/>
</dbReference>
<keyword evidence="4 5" id="KW-0720">Serine protease</keyword>
<evidence type="ECO:0000313" key="9">
    <source>
        <dbReference type="Proteomes" id="UP000570361"/>
    </source>
</evidence>
<feature type="active site" description="Charge relay system" evidence="5">
    <location>
        <position position="368"/>
    </location>
</feature>
<dbReference type="PANTHER" id="PTHR43399">
    <property type="entry name" value="SUBTILISIN-RELATED"/>
    <property type="match status" value="1"/>
</dbReference>
<keyword evidence="3 5" id="KW-0378">Hydrolase</keyword>
<dbReference type="SUPFAM" id="SSF52743">
    <property type="entry name" value="Subtilisin-like"/>
    <property type="match status" value="1"/>
</dbReference>
<comment type="caution">
    <text evidence="8">The sequence shown here is derived from an EMBL/GenBank/DDBJ whole genome shotgun (WGS) entry which is preliminary data.</text>
</comment>
<evidence type="ECO:0000259" key="7">
    <source>
        <dbReference type="Pfam" id="PF00082"/>
    </source>
</evidence>
<dbReference type="GO" id="GO:0004252">
    <property type="term" value="F:serine-type endopeptidase activity"/>
    <property type="evidence" value="ECO:0007669"/>
    <property type="project" value="UniProtKB-UniRule"/>
</dbReference>
<dbReference type="PRINTS" id="PR00723">
    <property type="entry name" value="SUBTILISIN"/>
</dbReference>
<dbReference type="GO" id="GO:0006508">
    <property type="term" value="P:proteolysis"/>
    <property type="evidence" value="ECO:0007669"/>
    <property type="project" value="UniProtKB-KW"/>
</dbReference>